<comment type="caution">
    <text evidence="1">The sequence shown here is derived from an EMBL/GenBank/DDBJ whole genome shotgun (WGS) entry which is preliminary data.</text>
</comment>
<name>A0A8S1J3J4_9CHLO</name>
<gene>
    <name evidence="1" type="ORF">OSTQU699_LOCUS7368</name>
</gene>
<dbReference type="AlphaFoldDB" id="A0A8S1J3J4"/>
<proteinExistence type="predicted"/>
<accession>A0A8S1J3J4</accession>
<dbReference type="Proteomes" id="UP000708148">
    <property type="component" value="Unassembled WGS sequence"/>
</dbReference>
<evidence type="ECO:0000313" key="2">
    <source>
        <dbReference type="Proteomes" id="UP000708148"/>
    </source>
</evidence>
<keyword evidence="2" id="KW-1185">Reference proteome</keyword>
<protein>
    <submittedName>
        <fullName evidence="1">Uncharacterized protein</fullName>
    </submittedName>
</protein>
<dbReference type="EMBL" id="CAJHUC010001684">
    <property type="protein sequence ID" value="CAD7702011.1"/>
    <property type="molecule type" value="Genomic_DNA"/>
</dbReference>
<reference evidence="1" key="1">
    <citation type="submission" date="2020-12" db="EMBL/GenBank/DDBJ databases">
        <authorList>
            <person name="Iha C."/>
        </authorList>
    </citation>
    <scope>NUCLEOTIDE SEQUENCE</scope>
</reference>
<organism evidence="1 2">
    <name type="scientific">Ostreobium quekettii</name>
    <dbReference type="NCBI Taxonomy" id="121088"/>
    <lineage>
        <taxon>Eukaryota</taxon>
        <taxon>Viridiplantae</taxon>
        <taxon>Chlorophyta</taxon>
        <taxon>core chlorophytes</taxon>
        <taxon>Ulvophyceae</taxon>
        <taxon>TCBD clade</taxon>
        <taxon>Bryopsidales</taxon>
        <taxon>Ostreobineae</taxon>
        <taxon>Ostreobiaceae</taxon>
        <taxon>Ostreobium</taxon>
    </lineage>
</organism>
<evidence type="ECO:0000313" key="1">
    <source>
        <dbReference type="EMBL" id="CAD7702011.1"/>
    </source>
</evidence>
<sequence length="122" mass="13780">MWMQGDRIKYHALTPSTKVLHPHRNAAWDTCPNSMQPLCPHLETMRMAKLQGTVPAPMPTVSTHSYQVSVLTLKKSPKGVVMMMIWRTTVTTSTPTKILLVKMPLTKLYSSAILREFTSLKT</sequence>